<reference evidence="1 2" key="1">
    <citation type="submission" date="2020-02" db="EMBL/GenBank/DDBJ databases">
        <authorList>
            <person name="Ma Q."/>
            <person name="Huang Y."/>
            <person name="Song X."/>
            <person name="Pei D."/>
        </authorList>
    </citation>
    <scope>NUCLEOTIDE SEQUENCE [LARGE SCALE GENOMIC DNA]</scope>
    <source>
        <strain evidence="1">Sxm20200214</strain>
        <tissue evidence="1">Leaf</tissue>
    </source>
</reference>
<keyword evidence="2" id="KW-1185">Reference proteome</keyword>
<organism evidence="1 2">
    <name type="scientific">Brassica carinata</name>
    <name type="common">Ethiopian mustard</name>
    <name type="synonym">Abyssinian cabbage</name>
    <dbReference type="NCBI Taxonomy" id="52824"/>
    <lineage>
        <taxon>Eukaryota</taxon>
        <taxon>Viridiplantae</taxon>
        <taxon>Streptophyta</taxon>
        <taxon>Embryophyta</taxon>
        <taxon>Tracheophyta</taxon>
        <taxon>Spermatophyta</taxon>
        <taxon>Magnoliopsida</taxon>
        <taxon>eudicotyledons</taxon>
        <taxon>Gunneridae</taxon>
        <taxon>Pentapetalae</taxon>
        <taxon>rosids</taxon>
        <taxon>malvids</taxon>
        <taxon>Brassicales</taxon>
        <taxon>Brassicaceae</taxon>
        <taxon>Brassiceae</taxon>
        <taxon>Brassica</taxon>
    </lineage>
</organism>
<name>A0A8X7WLT5_BRACI</name>
<evidence type="ECO:0000313" key="2">
    <source>
        <dbReference type="Proteomes" id="UP000886595"/>
    </source>
</evidence>
<dbReference type="OrthoDB" id="10556101at2759"/>
<dbReference type="Proteomes" id="UP000886595">
    <property type="component" value="Unassembled WGS sequence"/>
</dbReference>
<evidence type="ECO:0000313" key="1">
    <source>
        <dbReference type="EMBL" id="KAG2331772.1"/>
    </source>
</evidence>
<proteinExistence type="predicted"/>
<sequence length="83" mass="8994">MSMVVAHNIAILGLVESVKNLTAKIDGIDVNVADKVSKKLDATIQAKVDARVALFEEEAATNMLPRSLSTSNNHLVFSTFHFP</sequence>
<dbReference type="EMBL" id="JAAMPC010000001">
    <property type="protein sequence ID" value="KAG2331772.1"/>
    <property type="molecule type" value="Genomic_DNA"/>
</dbReference>
<comment type="caution">
    <text evidence="1">The sequence shown here is derived from an EMBL/GenBank/DDBJ whole genome shotgun (WGS) entry which is preliminary data.</text>
</comment>
<protein>
    <submittedName>
        <fullName evidence="1">Uncharacterized protein</fullName>
    </submittedName>
</protein>
<dbReference type="AlphaFoldDB" id="A0A8X7WLT5"/>
<gene>
    <name evidence="1" type="ORF">Bca52824_002952</name>
</gene>
<accession>A0A8X7WLT5</accession>